<keyword evidence="4" id="KW-1185">Reference proteome</keyword>
<evidence type="ECO:0000313" key="3">
    <source>
        <dbReference type="EMBL" id="RZU02847.1"/>
    </source>
</evidence>
<sequence length="64" mass="6881">MSAPAASMESTPLLAIEIVLGFGVPIAWGVWQLIDLRRENRRAAERAAQEKAAAQRTPPPPASD</sequence>
<evidence type="ECO:0000313" key="4">
    <source>
        <dbReference type="Proteomes" id="UP000293671"/>
    </source>
</evidence>
<gene>
    <name evidence="3" type="ORF">EV670_0877</name>
</gene>
<keyword evidence="2" id="KW-0812">Transmembrane</keyword>
<dbReference type="RefSeq" id="WP_130430569.1">
    <property type="nucleotide sequence ID" value="NZ_SHKP01000004.1"/>
</dbReference>
<accession>A0A4Q7W0X7</accession>
<proteinExistence type="predicted"/>
<name>A0A4Q7W0X7_9BURK</name>
<feature type="transmembrane region" description="Helical" evidence="2">
    <location>
        <begin position="12"/>
        <end position="34"/>
    </location>
</feature>
<evidence type="ECO:0000256" key="1">
    <source>
        <dbReference type="SAM" id="MobiDB-lite"/>
    </source>
</evidence>
<dbReference type="EMBL" id="SHKP01000004">
    <property type="protein sequence ID" value="RZU02847.1"/>
    <property type="molecule type" value="Genomic_DNA"/>
</dbReference>
<evidence type="ECO:0000256" key="2">
    <source>
        <dbReference type="SAM" id="Phobius"/>
    </source>
</evidence>
<feature type="region of interest" description="Disordered" evidence="1">
    <location>
        <begin position="42"/>
        <end position="64"/>
    </location>
</feature>
<reference evidence="3 4" key="1">
    <citation type="submission" date="2019-02" db="EMBL/GenBank/DDBJ databases">
        <title>Genomic Encyclopedia of Type Strains, Phase IV (KMG-IV): sequencing the most valuable type-strain genomes for metagenomic binning, comparative biology and taxonomic classification.</title>
        <authorList>
            <person name="Goeker M."/>
        </authorList>
    </citation>
    <scope>NUCLEOTIDE SEQUENCE [LARGE SCALE GENOMIC DNA]</scope>
    <source>
        <strain evidence="3 4">DSM 19570</strain>
    </source>
</reference>
<organism evidence="3 4">
    <name type="scientific">Rivibacter subsaxonicus</name>
    <dbReference type="NCBI Taxonomy" id="457575"/>
    <lineage>
        <taxon>Bacteria</taxon>
        <taxon>Pseudomonadati</taxon>
        <taxon>Pseudomonadota</taxon>
        <taxon>Betaproteobacteria</taxon>
        <taxon>Burkholderiales</taxon>
        <taxon>Rivibacter</taxon>
    </lineage>
</organism>
<keyword evidence="2" id="KW-0472">Membrane</keyword>
<dbReference type="Proteomes" id="UP000293671">
    <property type="component" value="Unassembled WGS sequence"/>
</dbReference>
<protein>
    <submittedName>
        <fullName evidence="3">Uncharacterized protein</fullName>
    </submittedName>
</protein>
<dbReference type="AlphaFoldDB" id="A0A4Q7W0X7"/>
<keyword evidence="2" id="KW-1133">Transmembrane helix</keyword>
<comment type="caution">
    <text evidence="3">The sequence shown here is derived from an EMBL/GenBank/DDBJ whole genome shotgun (WGS) entry which is preliminary data.</text>
</comment>